<keyword evidence="1" id="KW-0378">Hydrolase</keyword>
<dbReference type="EMBL" id="LT670849">
    <property type="protein sequence ID" value="SHN86423.1"/>
    <property type="molecule type" value="Genomic_DNA"/>
</dbReference>
<dbReference type="SUPFAM" id="SSF53474">
    <property type="entry name" value="alpha/beta-Hydrolases"/>
    <property type="match status" value="1"/>
</dbReference>
<feature type="domain" description="Xaa-Pro dipeptidyl-peptidase C-terminal" evidence="3">
    <location>
        <begin position="344"/>
        <end position="575"/>
    </location>
</feature>
<dbReference type="SUPFAM" id="SSF49785">
    <property type="entry name" value="Galactose-binding domain-like"/>
    <property type="match status" value="1"/>
</dbReference>
<sequence>MGKSVSGTESDQRKLNGPQTSGRDYRNLSKPQQEVTREDDVAVPMRDGVQLLADVFRPTTPGRYPVLIAASPYPRQIQDLGAPMGFIEAGASDYFVPRGYVHVIANLRGTSGSGGTFGFFDGQERKDMYDLVEWAAQQPWSDGNVGMVGISYFAMTQLEAAVKRPPHLKAIMPVAGTFDLYDSATHHGLVSTSFVTPFLSMIGMTSGRTNKLWRSKLLDAVRSILRTPAIHRKFATFNGEAAMTGLKVLLKLHHDPHPWDDLWRAIVVEHPLRDAWWDDRNILPLLDRVEVPVYLGCDWQNVPLHLPSTFPAFRKLTNSKHVQVAMLGEHGLAWPWESLHVEALAWFDHWLKGQDTGILEGPRFRYILPGAEGWRAADTWPLPDVTHRSLRLCADGTLGDEEGASGSRTLMALGAGLNRPQPSETDPPSCLTWDSAPLDHDLDMVGEIEVQLDAISTAADTAWIVFLHDVDADGTVTDVTAGYLRAGLREVDEAASRPGAPDLPCRTFQAVPIGERVHYRIPLVANARRFSVGHRVRLFVTNDDQDSNMPAMLTFRHASVDTSCLNVVESSSRLLLPVMPREMKQTTGSFA</sequence>
<dbReference type="PANTHER" id="PTHR43056:SF10">
    <property type="entry name" value="COCE_NOND FAMILY, PUTATIVE (AFU_ORTHOLOGUE AFUA_7G00600)-RELATED"/>
    <property type="match status" value="1"/>
</dbReference>
<dbReference type="Pfam" id="PF02129">
    <property type="entry name" value="Peptidase_S15"/>
    <property type="match status" value="1"/>
</dbReference>
<dbReference type="InterPro" id="IPR005674">
    <property type="entry name" value="CocE/Ser_esterase"/>
</dbReference>
<dbReference type="OrthoDB" id="9806163at2"/>
<dbReference type="InterPro" id="IPR000383">
    <property type="entry name" value="Xaa-Pro-like_dom"/>
</dbReference>
<reference evidence="5" key="1">
    <citation type="submission" date="2016-11" db="EMBL/GenBank/DDBJ databases">
        <authorList>
            <person name="Varghese N."/>
            <person name="Submissions S."/>
        </authorList>
    </citation>
    <scope>NUCLEOTIDE SEQUENCE [LARGE SCALE GENOMIC DNA]</scope>
    <source>
        <strain evidence="5">GAS401</strain>
    </source>
</reference>
<dbReference type="Gene3D" id="3.40.50.1820">
    <property type="entry name" value="alpha/beta hydrolase"/>
    <property type="match status" value="2"/>
</dbReference>
<dbReference type="NCBIfam" id="TIGR00976">
    <property type="entry name" value="CocE_NonD"/>
    <property type="match status" value="1"/>
</dbReference>
<dbReference type="SMART" id="SM00939">
    <property type="entry name" value="PepX_C"/>
    <property type="match status" value="1"/>
</dbReference>
<feature type="region of interest" description="Disordered" evidence="2">
    <location>
        <begin position="1"/>
        <end position="40"/>
    </location>
</feature>
<dbReference type="InterPro" id="IPR029058">
    <property type="entry name" value="AB_hydrolase_fold"/>
</dbReference>
<dbReference type="GO" id="GO:0008239">
    <property type="term" value="F:dipeptidyl-peptidase activity"/>
    <property type="evidence" value="ECO:0007669"/>
    <property type="project" value="InterPro"/>
</dbReference>
<evidence type="ECO:0000256" key="1">
    <source>
        <dbReference type="ARBA" id="ARBA00022801"/>
    </source>
</evidence>
<dbReference type="InterPro" id="IPR008979">
    <property type="entry name" value="Galactose-bd-like_sf"/>
</dbReference>
<dbReference type="AlphaFoldDB" id="A0A1M7UTU8"/>
<accession>A0A1M7UTU8</accession>
<dbReference type="Proteomes" id="UP000184096">
    <property type="component" value="Chromosome I"/>
</dbReference>
<evidence type="ECO:0000313" key="4">
    <source>
        <dbReference type="EMBL" id="SHN86423.1"/>
    </source>
</evidence>
<dbReference type="RefSeq" id="WP_072824539.1">
    <property type="nucleotide sequence ID" value="NZ_LT670849.1"/>
</dbReference>
<dbReference type="Pfam" id="PF08530">
    <property type="entry name" value="PepX_C"/>
    <property type="match status" value="1"/>
</dbReference>
<evidence type="ECO:0000313" key="5">
    <source>
        <dbReference type="Proteomes" id="UP000184096"/>
    </source>
</evidence>
<dbReference type="Gene3D" id="2.60.120.260">
    <property type="entry name" value="Galactose-binding domain-like"/>
    <property type="match status" value="1"/>
</dbReference>
<dbReference type="InterPro" id="IPR013736">
    <property type="entry name" value="Xaa-Pro_dipept_C"/>
</dbReference>
<gene>
    <name evidence="4" type="ORF">SAMN05444170_6677</name>
</gene>
<evidence type="ECO:0000256" key="2">
    <source>
        <dbReference type="SAM" id="MobiDB-lite"/>
    </source>
</evidence>
<organism evidence="4 5">
    <name type="scientific">Bradyrhizobium erythrophlei</name>
    <dbReference type="NCBI Taxonomy" id="1437360"/>
    <lineage>
        <taxon>Bacteria</taxon>
        <taxon>Pseudomonadati</taxon>
        <taxon>Pseudomonadota</taxon>
        <taxon>Alphaproteobacteria</taxon>
        <taxon>Hyphomicrobiales</taxon>
        <taxon>Nitrobacteraceae</taxon>
        <taxon>Bradyrhizobium</taxon>
    </lineage>
</organism>
<proteinExistence type="predicted"/>
<name>A0A1M7UTU8_9BRAD</name>
<dbReference type="InterPro" id="IPR050585">
    <property type="entry name" value="Xaa-Pro_dipeptidyl-ppase/CocE"/>
</dbReference>
<dbReference type="PANTHER" id="PTHR43056">
    <property type="entry name" value="PEPTIDASE S9 PROLYL OLIGOPEPTIDASE"/>
    <property type="match status" value="1"/>
</dbReference>
<keyword evidence="5" id="KW-1185">Reference proteome</keyword>
<evidence type="ECO:0000259" key="3">
    <source>
        <dbReference type="SMART" id="SM00939"/>
    </source>
</evidence>
<protein>
    <recommendedName>
        <fullName evidence="3">Xaa-Pro dipeptidyl-peptidase C-terminal domain-containing protein</fullName>
    </recommendedName>
</protein>